<dbReference type="Proteomes" id="UP001058860">
    <property type="component" value="Chromosome"/>
</dbReference>
<keyword evidence="2" id="KW-1185">Reference proteome</keyword>
<sequence>MLAARRATVTRTLGARRVQEGEEVPVRIEVRAAGLPFPGGEVRDALVRRPVELRAGGRGVRIDARARFDRRGVHRLTPSRVTVTDPLGLCGRVVPGVRDGAELLVLPRIEPVLSSTAGDETGRRSRGRVTGLAATELDGVGALRDGTPASRVYWHAVARGGDPLERRFRPDGDGRPLIALDPRSPASIEDLDAAVRAAASLAVHLAGEGGCWLLLPDSRRPVAIEPSLGSWPALHARLAMVTDRAAPALAELAGRRGAIVLVSARRRDRPPAALRHGGASPVLVVPGALPGRRASFTVAGCTGYASGRPARRASAGAVAR</sequence>
<accession>A0ABY5PD82</accession>
<name>A0ABY5PD82_9ACTN</name>
<dbReference type="EMBL" id="CP088295">
    <property type="protein sequence ID" value="UUY02502.1"/>
    <property type="molecule type" value="Genomic_DNA"/>
</dbReference>
<organism evidence="1 2">
    <name type="scientific">Svornostia abyssi</name>
    <dbReference type="NCBI Taxonomy" id="2898438"/>
    <lineage>
        <taxon>Bacteria</taxon>
        <taxon>Bacillati</taxon>
        <taxon>Actinomycetota</taxon>
        <taxon>Thermoleophilia</taxon>
        <taxon>Solirubrobacterales</taxon>
        <taxon>Baekduiaceae</taxon>
        <taxon>Svornostia</taxon>
    </lineage>
</organism>
<proteinExistence type="predicted"/>
<evidence type="ECO:0000313" key="2">
    <source>
        <dbReference type="Proteomes" id="UP001058860"/>
    </source>
</evidence>
<reference evidence="2" key="1">
    <citation type="submission" date="2021-11" db="EMBL/GenBank/DDBJ databases">
        <title>Cultivation dependent microbiological survey of springs from the worlds oldest radium mine currently devoted to the extraction of radon-saturated water.</title>
        <authorList>
            <person name="Kapinusova G."/>
            <person name="Smrhova T."/>
            <person name="Strejcek M."/>
            <person name="Suman J."/>
            <person name="Jani K."/>
            <person name="Pajer P."/>
            <person name="Uhlik O."/>
        </authorList>
    </citation>
    <scope>NUCLEOTIDE SEQUENCE [LARGE SCALE GENOMIC DNA]</scope>
    <source>
        <strain evidence="2">J379</strain>
    </source>
</reference>
<evidence type="ECO:0000313" key="1">
    <source>
        <dbReference type="EMBL" id="UUY02502.1"/>
    </source>
</evidence>
<dbReference type="PANTHER" id="PTHR34351">
    <property type="entry name" value="SLR1927 PROTEIN-RELATED"/>
    <property type="match status" value="1"/>
</dbReference>
<dbReference type="RefSeq" id="WP_353863029.1">
    <property type="nucleotide sequence ID" value="NZ_CP088295.1"/>
</dbReference>
<gene>
    <name evidence="1" type="ORF">LRS13_17595</name>
</gene>
<protein>
    <submittedName>
        <fullName evidence="1">DUF58 domain-containing protein</fullName>
    </submittedName>
</protein>